<keyword evidence="2" id="KW-1185">Reference proteome</keyword>
<evidence type="ECO:0000313" key="1">
    <source>
        <dbReference type="EMBL" id="KAK5833392.1"/>
    </source>
</evidence>
<accession>A0ABR0Q2X4</accession>
<evidence type="ECO:0000313" key="2">
    <source>
        <dbReference type="Proteomes" id="UP001358586"/>
    </source>
</evidence>
<name>A0ABR0Q2X4_GOSAR</name>
<reference evidence="1 2" key="1">
    <citation type="submission" date="2023-03" db="EMBL/GenBank/DDBJ databases">
        <title>WGS of Gossypium arboreum.</title>
        <authorList>
            <person name="Yu D."/>
        </authorList>
    </citation>
    <scope>NUCLEOTIDE SEQUENCE [LARGE SCALE GENOMIC DNA]</scope>
    <source>
        <tissue evidence="1">Leaf</tissue>
    </source>
</reference>
<dbReference type="EMBL" id="JARKNE010000005">
    <property type="protein sequence ID" value="KAK5833392.1"/>
    <property type="molecule type" value="Genomic_DNA"/>
</dbReference>
<proteinExistence type="predicted"/>
<comment type="caution">
    <text evidence="1">The sequence shown here is derived from an EMBL/GenBank/DDBJ whole genome shotgun (WGS) entry which is preliminary data.</text>
</comment>
<organism evidence="1 2">
    <name type="scientific">Gossypium arboreum</name>
    <name type="common">Tree cotton</name>
    <name type="synonym">Gossypium nanking</name>
    <dbReference type="NCBI Taxonomy" id="29729"/>
    <lineage>
        <taxon>Eukaryota</taxon>
        <taxon>Viridiplantae</taxon>
        <taxon>Streptophyta</taxon>
        <taxon>Embryophyta</taxon>
        <taxon>Tracheophyta</taxon>
        <taxon>Spermatophyta</taxon>
        <taxon>Magnoliopsida</taxon>
        <taxon>eudicotyledons</taxon>
        <taxon>Gunneridae</taxon>
        <taxon>Pentapetalae</taxon>
        <taxon>rosids</taxon>
        <taxon>malvids</taxon>
        <taxon>Malvales</taxon>
        <taxon>Malvaceae</taxon>
        <taxon>Malvoideae</taxon>
        <taxon>Gossypium</taxon>
    </lineage>
</organism>
<protein>
    <submittedName>
        <fullName evidence="1">Uncharacterized protein</fullName>
    </submittedName>
</protein>
<gene>
    <name evidence="1" type="ORF">PVK06_017217</name>
</gene>
<dbReference type="Proteomes" id="UP001358586">
    <property type="component" value="Chromosome 5"/>
</dbReference>
<sequence length="112" mass="13012">MDVLTSLEWKTKSASQKDLEESSILDAKWMISPTLDPKIKKATKGKKVMMKNIKRGRTRWNKTLKRRRMTMRQHSNRNNLPTKGQSSVALLGMQIRQAEILPKLTHREKGKL</sequence>